<proteinExistence type="predicted"/>
<sequence>MLTAPELSAEIHVPVKTLAQWRYLGMGPSYLKLGGHVRYRRSDVDAWLDGCRHDAAS</sequence>
<dbReference type="RefSeq" id="WP_153761188.1">
    <property type="nucleotide sequence ID" value="NZ_CP045851.1"/>
</dbReference>
<organism evidence="2 3">
    <name type="scientific">Actinomarinicola tropica</name>
    <dbReference type="NCBI Taxonomy" id="2789776"/>
    <lineage>
        <taxon>Bacteria</taxon>
        <taxon>Bacillati</taxon>
        <taxon>Actinomycetota</taxon>
        <taxon>Acidimicrobiia</taxon>
        <taxon>Acidimicrobiales</taxon>
        <taxon>Iamiaceae</taxon>
        <taxon>Actinomarinicola</taxon>
    </lineage>
</organism>
<dbReference type="EMBL" id="CP045851">
    <property type="protein sequence ID" value="QGG97088.1"/>
    <property type="molecule type" value="Genomic_DNA"/>
</dbReference>
<name>A0A5Q2RJV9_9ACTN</name>
<evidence type="ECO:0000313" key="3">
    <source>
        <dbReference type="Proteomes" id="UP000334019"/>
    </source>
</evidence>
<feature type="domain" description="Helix-turn-helix" evidence="1">
    <location>
        <begin position="1"/>
        <end position="51"/>
    </location>
</feature>
<keyword evidence="3" id="KW-1185">Reference proteome</keyword>
<evidence type="ECO:0000259" key="1">
    <source>
        <dbReference type="Pfam" id="PF12728"/>
    </source>
</evidence>
<dbReference type="Pfam" id="PF12728">
    <property type="entry name" value="HTH_17"/>
    <property type="match status" value="1"/>
</dbReference>
<reference evidence="2 3" key="1">
    <citation type="submission" date="2019-11" db="EMBL/GenBank/DDBJ databases">
        <authorList>
            <person name="He Y."/>
        </authorList>
    </citation>
    <scope>NUCLEOTIDE SEQUENCE [LARGE SCALE GENOMIC DNA]</scope>
    <source>
        <strain evidence="2 3">SCSIO 58843</strain>
    </source>
</reference>
<evidence type="ECO:0000313" key="2">
    <source>
        <dbReference type="EMBL" id="QGG97088.1"/>
    </source>
</evidence>
<dbReference type="InterPro" id="IPR041657">
    <property type="entry name" value="HTH_17"/>
</dbReference>
<protein>
    <submittedName>
        <fullName evidence="2">Helix-turn-helix domain-containing protein</fullName>
    </submittedName>
</protein>
<gene>
    <name evidence="2" type="ORF">GH723_11105</name>
</gene>
<dbReference type="KEGG" id="atq:GH723_11105"/>
<dbReference type="InterPro" id="IPR009061">
    <property type="entry name" value="DNA-bd_dom_put_sf"/>
</dbReference>
<dbReference type="SUPFAM" id="SSF46955">
    <property type="entry name" value="Putative DNA-binding domain"/>
    <property type="match status" value="1"/>
</dbReference>
<dbReference type="AlphaFoldDB" id="A0A5Q2RJV9"/>
<accession>A0A5Q2RJV9</accession>
<dbReference type="Proteomes" id="UP000334019">
    <property type="component" value="Chromosome"/>
</dbReference>